<evidence type="ECO:0008006" key="4">
    <source>
        <dbReference type="Google" id="ProtNLM"/>
    </source>
</evidence>
<evidence type="ECO:0000313" key="3">
    <source>
        <dbReference type="Proteomes" id="UP000293550"/>
    </source>
</evidence>
<accession>A0A4Q7DHV7</accession>
<keyword evidence="1" id="KW-0732">Signal</keyword>
<feature type="chain" id="PRO_5020762627" description="UDP-N-acetylglucosamine 2-epimerase domain-containing protein" evidence="1">
    <location>
        <begin position="30"/>
        <end position="391"/>
    </location>
</feature>
<evidence type="ECO:0000313" key="2">
    <source>
        <dbReference type="EMBL" id="RZI46531.1"/>
    </source>
</evidence>
<keyword evidence="3" id="KW-1185">Reference proteome</keyword>
<reference evidence="2 3" key="1">
    <citation type="submission" date="2018-10" db="EMBL/GenBank/DDBJ databases">
        <title>An updated phylogeny of the Alphaproteobacteria reveals that the parasitic Rickettsiales and Holosporales have independent origins.</title>
        <authorList>
            <person name="Munoz-Gomez S.A."/>
            <person name="Hess S."/>
            <person name="Burger G."/>
            <person name="Lang B.F."/>
            <person name="Susko E."/>
            <person name="Slamovits C.H."/>
            <person name="Roger A.J."/>
        </authorList>
    </citation>
    <scope>NUCLEOTIDE SEQUENCE [LARGE SCALE GENOMIC DNA]</scope>
    <source>
        <strain evidence="2">HOLO01</strain>
    </source>
</reference>
<dbReference type="Proteomes" id="UP000293550">
    <property type="component" value="Unassembled WGS sequence"/>
</dbReference>
<protein>
    <recommendedName>
        <fullName evidence="4">UDP-N-acetylglucosamine 2-epimerase domain-containing protein</fullName>
    </recommendedName>
</protein>
<dbReference type="OrthoDB" id="6190563at2"/>
<organism evidence="2 3">
    <name type="scientific">Candidatus Finniella inopinata</name>
    <dbReference type="NCBI Taxonomy" id="1696036"/>
    <lineage>
        <taxon>Bacteria</taxon>
        <taxon>Pseudomonadati</taxon>
        <taxon>Pseudomonadota</taxon>
        <taxon>Alphaproteobacteria</taxon>
        <taxon>Holosporales</taxon>
        <taxon>Candidatus Paracaedibacteraceae</taxon>
        <taxon>Candidatus Finniella</taxon>
    </lineage>
</organism>
<dbReference type="RefSeq" id="WP_130153632.1">
    <property type="nucleotide sequence ID" value="NZ_SCFB01000004.1"/>
</dbReference>
<name>A0A4Q7DHV7_9PROT</name>
<gene>
    <name evidence="2" type="ORF">EQU50_02795</name>
</gene>
<dbReference type="Gene3D" id="3.40.50.12580">
    <property type="match status" value="1"/>
</dbReference>
<dbReference type="InterPro" id="IPR043148">
    <property type="entry name" value="TagF_C"/>
</dbReference>
<feature type="signal peptide" evidence="1">
    <location>
        <begin position="1"/>
        <end position="29"/>
    </location>
</feature>
<evidence type="ECO:0000256" key="1">
    <source>
        <dbReference type="SAM" id="SignalP"/>
    </source>
</evidence>
<dbReference type="AlphaFoldDB" id="A0A4Q7DHV7"/>
<dbReference type="EMBL" id="SCFB01000004">
    <property type="protein sequence ID" value="RZI46531.1"/>
    <property type="molecule type" value="Genomic_DNA"/>
</dbReference>
<proteinExistence type="predicted"/>
<comment type="caution">
    <text evidence="2">The sequence shown here is derived from an EMBL/GenBank/DDBJ whole genome shotgun (WGS) entry which is preliminary data.</text>
</comment>
<dbReference type="SUPFAM" id="SSF53756">
    <property type="entry name" value="UDP-Glycosyltransferase/glycogen phosphorylase"/>
    <property type="match status" value="1"/>
</dbReference>
<sequence length="391" mass="43156">MSKFHKTAVFLLAGFILAFGIWQTSPTKAQAVDVLVCVYDMGDTGPLERVSAQLSQQKISYKVVAIGKAAEKLKGSDSIVSLTDMKPDETITWPREKLLSEQTLKDLSTQYQPKVVVAGMAAACQAQLLNHFKKAQGASTIAFYDNFDPITTKEYVQPFLKEIGKIDTYLIPAQATLKSFQAHEKTKSSNLEVVGQPMLEEWDEIFKTTNREDLCKKIGLAPSDQVILFVGGYDDTYREYFSRFVQGTQKLAGHKDLKFLVTYHPKTDGSLEKGVIAEQKATNIQVVDKGGPSSTQLATLAKILVCHKSGMGMQALYKGLSVLYVVQKGTYPNFALEQGWVQQAETANEVAQTLEHLLAAANSNKPDVKDLGVPTDATLTIVRKIKEHLEK</sequence>